<feature type="signal peptide" evidence="1">
    <location>
        <begin position="1"/>
        <end position="20"/>
    </location>
</feature>
<gene>
    <name evidence="2" type="ORF">ARMGADRAFT_506578</name>
</gene>
<keyword evidence="3" id="KW-1185">Reference proteome</keyword>
<dbReference type="EMBL" id="KZ293647">
    <property type="protein sequence ID" value="PBK99515.1"/>
    <property type="molecule type" value="Genomic_DNA"/>
</dbReference>
<dbReference type="AlphaFoldDB" id="A0A2H3DWD3"/>
<dbReference type="Proteomes" id="UP000217790">
    <property type="component" value="Unassembled WGS sequence"/>
</dbReference>
<evidence type="ECO:0000313" key="2">
    <source>
        <dbReference type="EMBL" id="PBK99515.1"/>
    </source>
</evidence>
<protein>
    <submittedName>
        <fullName evidence="2">Uncharacterized protein</fullName>
    </submittedName>
</protein>
<evidence type="ECO:0000313" key="3">
    <source>
        <dbReference type="Proteomes" id="UP000217790"/>
    </source>
</evidence>
<dbReference type="STRING" id="47427.A0A2H3DWD3"/>
<reference evidence="3" key="1">
    <citation type="journal article" date="2017" name="Nat. Ecol. Evol.">
        <title>Genome expansion and lineage-specific genetic innovations in the forest pathogenic fungi Armillaria.</title>
        <authorList>
            <person name="Sipos G."/>
            <person name="Prasanna A.N."/>
            <person name="Walter M.C."/>
            <person name="O'Connor E."/>
            <person name="Balint B."/>
            <person name="Krizsan K."/>
            <person name="Kiss B."/>
            <person name="Hess J."/>
            <person name="Varga T."/>
            <person name="Slot J."/>
            <person name="Riley R."/>
            <person name="Boka B."/>
            <person name="Rigling D."/>
            <person name="Barry K."/>
            <person name="Lee J."/>
            <person name="Mihaltcheva S."/>
            <person name="LaButti K."/>
            <person name="Lipzen A."/>
            <person name="Waldron R."/>
            <person name="Moloney N.M."/>
            <person name="Sperisen C."/>
            <person name="Kredics L."/>
            <person name="Vagvoelgyi C."/>
            <person name="Patrignani A."/>
            <person name="Fitzpatrick D."/>
            <person name="Nagy I."/>
            <person name="Doyle S."/>
            <person name="Anderson J.B."/>
            <person name="Grigoriev I.V."/>
            <person name="Gueldener U."/>
            <person name="Muensterkoetter M."/>
            <person name="Nagy L.G."/>
        </authorList>
    </citation>
    <scope>NUCLEOTIDE SEQUENCE [LARGE SCALE GENOMIC DNA]</scope>
    <source>
        <strain evidence="3">Ar21-2</strain>
    </source>
</reference>
<accession>A0A2H3DWD3</accession>
<name>A0A2H3DWD3_ARMGA</name>
<organism evidence="2 3">
    <name type="scientific">Armillaria gallica</name>
    <name type="common">Bulbous honey fungus</name>
    <name type="synonym">Armillaria bulbosa</name>
    <dbReference type="NCBI Taxonomy" id="47427"/>
    <lineage>
        <taxon>Eukaryota</taxon>
        <taxon>Fungi</taxon>
        <taxon>Dikarya</taxon>
        <taxon>Basidiomycota</taxon>
        <taxon>Agaricomycotina</taxon>
        <taxon>Agaricomycetes</taxon>
        <taxon>Agaricomycetidae</taxon>
        <taxon>Agaricales</taxon>
        <taxon>Marasmiineae</taxon>
        <taxon>Physalacriaceae</taxon>
        <taxon>Armillaria</taxon>
    </lineage>
</organism>
<sequence length="160" mass="17111">MASGILILVLLCRPRLPVLSASLLDSKAFQASKISRTNCMSRCSLLQQNGRILWLLQKNGSVRSVSTAVAYEDEELDAGAVQEEVLSLLPDLAVMTLSPTIPNLPPPAIFSSVNALARENVGVVINPTEELAIQIADDALRLSYHDGGFEARLLVGGKAT</sequence>
<keyword evidence="1" id="KW-0732">Signal</keyword>
<evidence type="ECO:0000256" key="1">
    <source>
        <dbReference type="SAM" id="SignalP"/>
    </source>
</evidence>
<dbReference type="InParanoid" id="A0A2H3DWD3"/>
<feature type="chain" id="PRO_5013877422" evidence="1">
    <location>
        <begin position="21"/>
        <end position="160"/>
    </location>
</feature>
<proteinExistence type="predicted"/>